<organism evidence="1 2">
    <name type="scientific">Gulo gulo</name>
    <name type="common">Wolverine</name>
    <name type="synonym">Gluton</name>
    <dbReference type="NCBI Taxonomy" id="48420"/>
    <lineage>
        <taxon>Eukaryota</taxon>
        <taxon>Metazoa</taxon>
        <taxon>Chordata</taxon>
        <taxon>Craniata</taxon>
        <taxon>Vertebrata</taxon>
        <taxon>Euteleostomi</taxon>
        <taxon>Mammalia</taxon>
        <taxon>Eutheria</taxon>
        <taxon>Laurasiatheria</taxon>
        <taxon>Carnivora</taxon>
        <taxon>Caniformia</taxon>
        <taxon>Musteloidea</taxon>
        <taxon>Mustelidae</taxon>
        <taxon>Guloninae</taxon>
        <taxon>Gulo</taxon>
    </lineage>
</organism>
<keyword evidence="2" id="KW-1185">Reference proteome</keyword>
<evidence type="ECO:0000313" key="1">
    <source>
        <dbReference type="EMBL" id="VCW78801.1"/>
    </source>
</evidence>
<accession>A0A9X9PZ40</accession>
<proteinExistence type="predicted"/>
<feature type="non-terminal residue" evidence="1">
    <location>
        <position position="63"/>
    </location>
</feature>
<comment type="caution">
    <text evidence="1">The sequence shown here is derived from an EMBL/GenBank/DDBJ whole genome shotgun (WGS) entry which is preliminary data.</text>
</comment>
<dbReference type="Proteomes" id="UP000269945">
    <property type="component" value="Unassembled WGS sequence"/>
</dbReference>
<evidence type="ECO:0000313" key="2">
    <source>
        <dbReference type="Proteomes" id="UP000269945"/>
    </source>
</evidence>
<gene>
    <name evidence="1" type="ORF">BN2614_LOCUS1</name>
</gene>
<reference evidence="1 2" key="1">
    <citation type="submission" date="2018-10" db="EMBL/GenBank/DDBJ databases">
        <authorList>
            <person name="Ekblom R."/>
            <person name="Jareborg N."/>
        </authorList>
    </citation>
    <scope>NUCLEOTIDE SEQUENCE [LARGE SCALE GENOMIC DNA]</scope>
    <source>
        <tissue evidence="1">Muscle</tissue>
    </source>
</reference>
<dbReference type="EMBL" id="CYRY02010753">
    <property type="protein sequence ID" value="VCW78801.1"/>
    <property type="molecule type" value="Genomic_DNA"/>
</dbReference>
<name>A0A9X9PZ40_GULGU</name>
<dbReference type="AlphaFoldDB" id="A0A9X9PZ40"/>
<protein>
    <submittedName>
        <fullName evidence="1">Uncharacterized protein</fullName>
    </submittedName>
</protein>
<sequence length="63" mass="6939">QLSQTGNLHWKSSLSLILDQVTALGGWVTQPHPRGESNTPVSHHLISTSERATVRLLYPLLPV</sequence>